<evidence type="ECO:0000313" key="2">
    <source>
        <dbReference type="Proteomes" id="UP000276133"/>
    </source>
</evidence>
<name>A0A3M7RA94_BRAPC</name>
<keyword evidence="2" id="KW-1185">Reference proteome</keyword>
<dbReference type="AlphaFoldDB" id="A0A3M7RA94"/>
<evidence type="ECO:0000313" key="1">
    <source>
        <dbReference type="EMBL" id="RNA20532.1"/>
    </source>
</evidence>
<gene>
    <name evidence="1" type="ORF">BpHYR1_006152</name>
</gene>
<dbReference type="Proteomes" id="UP000276133">
    <property type="component" value="Unassembled WGS sequence"/>
</dbReference>
<sequence>MNILKIKYYKTNISFWCMIQAIKHNESIPHYLDIFPKNVLVNNNLFEALTFLEVNRAMSPSAKTKFSKIT</sequence>
<comment type="caution">
    <text evidence="1">The sequence shown here is derived from an EMBL/GenBank/DDBJ whole genome shotgun (WGS) entry which is preliminary data.</text>
</comment>
<proteinExistence type="predicted"/>
<organism evidence="1 2">
    <name type="scientific">Brachionus plicatilis</name>
    <name type="common">Marine rotifer</name>
    <name type="synonym">Brachionus muelleri</name>
    <dbReference type="NCBI Taxonomy" id="10195"/>
    <lineage>
        <taxon>Eukaryota</taxon>
        <taxon>Metazoa</taxon>
        <taxon>Spiralia</taxon>
        <taxon>Gnathifera</taxon>
        <taxon>Rotifera</taxon>
        <taxon>Eurotatoria</taxon>
        <taxon>Monogononta</taxon>
        <taxon>Pseudotrocha</taxon>
        <taxon>Ploima</taxon>
        <taxon>Brachionidae</taxon>
        <taxon>Brachionus</taxon>
    </lineage>
</organism>
<protein>
    <submittedName>
        <fullName evidence="1">Uncharacterized protein</fullName>
    </submittedName>
</protein>
<reference evidence="1 2" key="1">
    <citation type="journal article" date="2018" name="Sci. Rep.">
        <title>Genomic signatures of local adaptation to the degree of environmental predictability in rotifers.</title>
        <authorList>
            <person name="Franch-Gras L."/>
            <person name="Hahn C."/>
            <person name="Garcia-Roger E.M."/>
            <person name="Carmona M.J."/>
            <person name="Serra M."/>
            <person name="Gomez A."/>
        </authorList>
    </citation>
    <scope>NUCLEOTIDE SEQUENCE [LARGE SCALE GENOMIC DNA]</scope>
    <source>
        <strain evidence="1">HYR1</strain>
    </source>
</reference>
<dbReference type="EMBL" id="REGN01003826">
    <property type="protein sequence ID" value="RNA20532.1"/>
    <property type="molecule type" value="Genomic_DNA"/>
</dbReference>
<accession>A0A3M7RA94</accession>